<organism evidence="2 3">
    <name type="scientific">Crateriforma conspicua</name>
    <dbReference type="NCBI Taxonomy" id="2527996"/>
    <lineage>
        <taxon>Bacteria</taxon>
        <taxon>Pseudomonadati</taxon>
        <taxon>Planctomycetota</taxon>
        <taxon>Planctomycetia</taxon>
        <taxon>Planctomycetales</taxon>
        <taxon>Planctomycetaceae</taxon>
        <taxon>Crateriforma</taxon>
    </lineage>
</organism>
<comment type="caution">
    <text evidence="2">The sequence shown here is derived from an EMBL/GenBank/DDBJ whole genome shotgun (WGS) entry which is preliminary data.</text>
</comment>
<proteinExistence type="predicted"/>
<keyword evidence="1" id="KW-0812">Transmembrane</keyword>
<evidence type="ECO:0008006" key="4">
    <source>
        <dbReference type="Google" id="ProtNLM"/>
    </source>
</evidence>
<reference evidence="2 3" key="1">
    <citation type="submission" date="2019-02" db="EMBL/GenBank/DDBJ databases">
        <title>Deep-cultivation of Planctomycetes and their phenomic and genomic characterization uncovers novel biology.</title>
        <authorList>
            <person name="Wiegand S."/>
            <person name="Jogler M."/>
            <person name="Boedeker C."/>
            <person name="Pinto D."/>
            <person name="Vollmers J."/>
            <person name="Rivas-Marin E."/>
            <person name="Kohn T."/>
            <person name="Peeters S.H."/>
            <person name="Heuer A."/>
            <person name="Rast P."/>
            <person name="Oberbeckmann S."/>
            <person name="Bunk B."/>
            <person name="Jeske O."/>
            <person name="Meyerdierks A."/>
            <person name="Storesund J.E."/>
            <person name="Kallscheuer N."/>
            <person name="Luecker S."/>
            <person name="Lage O.M."/>
            <person name="Pohl T."/>
            <person name="Merkel B.J."/>
            <person name="Hornburger P."/>
            <person name="Mueller R.-W."/>
            <person name="Bruemmer F."/>
            <person name="Labrenz M."/>
            <person name="Spormann A.M."/>
            <person name="Op Den Camp H."/>
            <person name="Overmann J."/>
            <person name="Amann R."/>
            <person name="Jetten M.S.M."/>
            <person name="Mascher T."/>
            <person name="Medema M.H."/>
            <person name="Devos D.P."/>
            <person name="Kaster A.-K."/>
            <person name="Ovreas L."/>
            <person name="Rohde M."/>
            <person name="Galperin M.Y."/>
            <person name="Jogler C."/>
        </authorList>
    </citation>
    <scope>NUCLEOTIDE SEQUENCE [LARGE SCALE GENOMIC DNA]</scope>
    <source>
        <strain evidence="2 3">Pan14r</strain>
    </source>
</reference>
<accession>A0A5C5Y237</accession>
<keyword evidence="3" id="KW-1185">Reference proteome</keyword>
<feature type="transmembrane region" description="Helical" evidence="1">
    <location>
        <begin position="21"/>
        <end position="44"/>
    </location>
</feature>
<keyword evidence="1" id="KW-0472">Membrane</keyword>
<dbReference type="Proteomes" id="UP000317238">
    <property type="component" value="Unassembled WGS sequence"/>
</dbReference>
<dbReference type="AlphaFoldDB" id="A0A5C5Y237"/>
<dbReference type="RefSeq" id="WP_145299849.1">
    <property type="nucleotide sequence ID" value="NZ_CP036319.1"/>
</dbReference>
<dbReference type="EMBL" id="SJPL01000001">
    <property type="protein sequence ID" value="TWT69687.1"/>
    <property type="molecule type" value="Genomic_DNA"/>
</dbReference>
<evidence type="ECO:0000313" key="2">
    <source>
        <dbReference type="EMBL" id="TWT69687.1"/>
    </source>
</evidence>
<protein>
    <recommendedName>
        <fullName evidence="4">Cell division protein FtsQ</fullName>
    </recommendedName>
</protein>
<evidence type="ECO:0000313" key="3">
    <source>
        <dbReference type="Proteomes" id="UP000317238"/>
    </source>
</evidence>
<gene>
    <name evidence="2" type="ORF">Pan14r_19780</name>
</gene>
<dbReference type="OrthoDB" id="287558at2"/>
<sequence>MAKDSPPQDSPRPIRRLLTRLIKAPAVLAILWPALLLCVGYWAWHQWGAEHLARRYFGVREEQITVSEPPESIRSKVADLVTDVYEDTAMDQLSLLDAGASSKIASAFAIHPWVRQVISVRKLPGGAVDVRLAYRRPAAMIYSAGENGFFAVDGDAVLLPDKHFSPSDTERYCHIFVPQFKPSRNQLIPGQAFGDPRIRAAAKLADYLNIAKSVSDAGDVQVRAIQVVGDPRQNPEPQLEVLQGTRQQLAAHYRGDSNALQRVFWGSAPGSEMPGEVAASIKLQRLIAGVAPGANLSMATQPH</sequence>
<name>A0A5C5Y237_9PLAN</name>
<keyword evidence="1" id="KW-1133">Transmembrane helix</keyword>
<evidence type="ECO:0000256" key="1">
    <source>
        <dbReference type="SAM" id="Phobius"/>
    </source>
</evidence>